<comment type="caution">
    <text evidence="2">The sequence shown here is derived from an EMBL/GenBank/DDBJ whole genome shotgun (WGS) entry which is preliminary data.</text>
</comment>
<dbReference type="EMBL" id="CPZF01000001">
    <property type="protein sequence ID" value="CNE87996.1"/>
    <property type="molecule type" value="Genomic_DNA"/>
</dbReference>
<feature type="transmembrane region" description="Helical" evidence="1">
    <location>
        <begin position="15"/>
        <end position="36"/>
    </location>
</feature>
<reference evidence="2 3" key="1">
    <citation type="submission" date="2015-03" db="EMBL/GenBank/DDBJ databases">
        <authorList>
            <consortium name="Pathogen Informatics"/>
            <person name="Murphy D."/>
        </authorList>
    </citation>
    <scope>NUCLEOTIDE SEQUENCE [LARGE SCALE GENOMIC DNA]</scope>
    <source>
        <strain evidence="2 3">IP27818</strain>
    </source>
</reference>
<organism evidence="2 3">
    <name type="scientific">Yersinia enterocolitica</name>
    <dbReference type="NCBI Taxonomy" id="630"/>
    <lineage>
        <taxon>Bacteria</taxon>
        <taxon>Pseudomonadati</taxon>
        <taxon>Pseudomonadota</taxon>
        <taxon>Gammaproteobacteria</taxon>
        <taxon>Enterobacterales</taxon>
        <taxon>Yersiniaceae</taxon>
        <taxon>Yersinia</taxon>
    </lineage>
</organism>
<keyword evidence="1" id="KW-0812">Transmembrane</keyword>
<evidence type="ECO:0000313" key="3">
    <source>
        <dbReference type="Proteomes" id="UP000041356"/>
    </source>
</evidence>
<evidence type="ECO:0000313" key="2">
    <source>
        <dbReference type="EMBL" id="CNE87996.1"/>
    </source>
</evidence>
<protein>
    <submittedName>
        <fullName evidence="2">Uncharacterized protein</fullName>
    </submittedName>
</protein>
<gene>
    <name evidence="2" type="ORF">ERS137939_00098</name>
</gene>
<name>A0A9P1M221_YEREN</name>
<evidence type="ECO:0000256" key="1">
    <source>
        <dbReference type="SAM" id="Phobius"/>
    </source>
</evidence>
<dbReference type="Proteomes" id="UP000041356">
    <property type="component" value="Unassembled WGS sequence"/>
</dbReference>
<keyword evidence="1" id="KW-1133">Transmembrane helix</keyword>
<keyword evidence="1" id="KW-0472">Membrane</keyword>
<accession>A0A9P1M221</accession>
<sequence length="91" mass="10351">MDIYNEAVNFLSNPFVSLIGYIVGFISGVIAIFQFLTSKELKREVRELTKINNNLIIENNNLKLTINNIVSQGEKSQYFQTNNGPVNIDVR</sequence>
<dbReference type="AlphaFoldDB" id="A0A9P1M221"/>
<proteinExistence type="predicted"/>